<organism evidence="4 5">
    <name type="scientific">Hyaloperonospora arabidopsidis (strain Emoy2)</name>
    <name type="common">Downy mildew agent</name>
    <name type="synonym">Peronospora arabidopsidis</name>
    <dbReference type="NCBI Taxonomy" id="559515"/>
    <lineage>
        <taxon>Eukaryota</taxon>
        <taxon>Sar</taxon>
        <taxon>Stramenopiles</taxon>
        <taxon>Oomycota</taxon>
        <taxon>Peronosporomycetes</taxon>
        <taxon>Peronosporales</taxon>
        <taxon>Peronosporaceae</taxon>
        <taxon>Hyaloperonospora</taxon>
    </lineage>
</organism>
<dbReference type="HOGENOM" id="CLU_059109_0_0_1"/>
<proteinExistence type="predicted"/>
<accession>M4BTU8</accession>
<feature type="compositionally biased region" description="Low complexity" evidence="1">
    <location>
        <begin position="169"/>
        <end position="185"/>
    </location>
</feature>
<feature type="region of interest" description="Disordered" evidence="1">
    <location>
        <begin position="225"/>
        <end position="270"/>
    </location>
</feature>
<feature type="chain" id="PRO_5004049459" description="RxLR effector candidate protein" evidence="3">
    <location>
        <begin position="21"/>
        <end position="393"/>
    </location>
</feature>
<dbReference type="OMA" id="VDCASAW"/>
<feature type="compositionally biased region" description="Low complexity" evidence="1">
    <location>
        <begin position="94"/>
        <end position="109"/>
    </location>
</feature>
<feature type="compositionally biased region" description="Low complexity" evidence="1">
    <location>
        <begin position="146"/>
        <end position="162"/>
    </location>
</feature>
<keyword evidence="3" id="KW-0732">Signal</keyword>
<keyword evidence="2" id="KW-0812">Transmembrane</keyword>
<evidence type="ECO:0000313" key="4">
    <source>
        <dbReference type="EnsemblProtists" id="HpaP809884"/>
    </source>
</evidence>
<evidence type="ECO:0000256" key="1">
    <source>
        <dbReference type="SAM" id="MobiDB-lite"/>
    </source>
</evidence>
<dbReference type="VEuPathDB" id="FungiDB:HpaG809884"/>
<feature type="transmembrane region" description="Helical" evidence="2">
    <location>
        <begin position="197"/>
        <end position="219"/>
    </location>
</feature>
<reference evidence="5" key="1">
    <citation type="journal article" date="2010" name="Science">
        <title>Signatures of adaptation to obligate biotrophy in the Hyaloperonospora arabidopsidis genome.</title>
        <authorList>
            <person name="Baxter L."/>
            <person name="Tripathy S."/>
            <person name="Ishaque N."/>
            <person name="Boot N."/>
            <person name="Cabral A."/>
            <person name="Kemen E."/>
            <person name="Thines M."/>
            <person name="Ah-Fong A."/>
            <person name="Anderson R."/>
            <person name="Badejoko W."/>
            <person name="Bittner-Eddy P."/>
            <person name="Boore J.L."/>
            <person name="Chibucos M.C."/>
            <person name="Coates M."/>
            <person name="Dehal P."/>
            <person name="Delehaunty K."/>
            <person name="Dong S."/>
            <person name="Downton P."/>
            <person name="Dumas B."/>
            <person name="Fabro G."/>
            <person name="Fronick C."/>
            <person name="Fuerstenberg S.I."/>
            <person name="Fulton L."/>
            <person name="Gaulin E."/>
            <person name="Govers F."/>
            <person name="Hughes L."/>
            <person name="Humphray S."/>
            <person name="Jiang R.H."/>
            <person name="Judelson H."/>
            <person name="Kamoun S."/>
            <person name="Kyung K."/>
            <person name="Meijer H."/>
            <person name="Minx P."/>
            <person name="Morris P."/>
            <person name="Nelson J."/>
            <person name="Phuntumart V."/>
            <person name="Qutob D."/>
            <person name="Rehmany A."/>
            <person name="Rougon-Cardoso A."/>
            <person name="Ryden P."/>
            <person name="Torto-Alalibo T."/>
            <person name="Studholme D."/>
            <person name="Wang Y."/>
            <person name="Win J."/>
            <person name="Wood J."/>
            <person name="Clifton S.W."/>
            <person name="Rogers J."/>
            <person name="Van den Ackerveken G."/>
            <person name="Jones J.D."/>
            <person name="McDowell J.M."/>
            <person name="Beynon J."/>
            <person name="Tyler B.M."/>
        </authorList>
    </citation>
    <scope>NUCLEOTIDE SEQUENCE [LARGE SCALE GENOMIC DNA]</scope>
    <source>
        <strain evidence="5">Emoy2</strain>
    </source>
</reference>
<dbReference type="InParanoid" id="M4BTU8"/>
<keyword evidence="5" id="KW-1185">Reference proteome</keyword>
<dbReference type="STRING" id="559515.M4BTU8"/>
<name>M4BTU8_HYAAE</name>
<evidence type="ECO:0000313" key="5">
    <source>
        <dbReference type="Proteomes" id="UP000011713"/>
    </source>
</evidence>
<dbReference type="EnsemblProtists" id="HpaT809884">
    <property type="protein sequence ID" value="HpaP809884"/>
    <property type="gene ID" value="HpaG809884"/>
</dbReference>
<feature type="region of interest" description="Disordered" evidence="1">
    <location>
        <begin position="333"/>
        <end position="377"/>
    </location>
</feature>
<evidence type="ECO:0008006" key="6">
    <source>
        <dbReference type="Google" id="ProtNLM"/>
    </source>
</evidence>
<dbReference type="Proteomes" id="UP000011713">
    <property type="component" value="Unassembled WGS sequence"/>
</dbReference>
<feature type="compositionally biased region" description="Low complexity" evidence="1">
    <location>
        <begin position="120"/>
        <end position="137"/>
    </location>
</feature>
<evidence type="ECO:0000256" key="3">
    <source>
        <dbReference type="SAM" id="SignalP"/>
    </source>
</evidence>
<dbReference type="AlphaFoldDB" id="M4BTU8"/>
<keyword evidence="2" id="KW-1133">Transmembrane helix</keyword>
<evidence type="ECO:0000256" key="2">
    <source>
        <dbReference type="SAM" id="Phobius"/>
    </source>
</evidence>
<feature type="region of interest" description="Disordered" evidence="1">
    <location>
        <begin position="91"/>
        <end position="188"/>
    </location>
</feature>
<keyword evidence="2" id="KW-0472">Membrane</keyword>
<feature type="compositionally biased region" description="Polar residues" evidence="1">
    <location>
        <begin position="248"/>
        <end position="270"/>
    </location>
</feature>
<dbReference type="EMBL" id="JH597877">
    <property type="status" value="NOT_ANNOTATED_CDS"/>
    <property type="molecule type" value="Genomic_DNA"/>
</dbReference>
<dbReference type="eggNOG" id="ENOG502S2G7">
    <property type="taxonomic scope" value="Eukaryota"/>
</dbReference>
<feature type="signal peptide" evidence="3">
    <location>
        <begin position="1"/>
        <end position="20"/>
    </location>
</feature>
<protein>
    <recommendedName>
        <fullName evidence="6">RxLR effector candidate protein</fullName>
    </recommendedName>
</protein>
<sequence>MLLVAIAALFAASVTPTAYGLQAVVAGSTSQCSSFSTCYEGGVSSTPCTVSSGGCPPCITFGDQGCYVKIEGACPFGVDCASAWDEAAGDALPSSGSSKTSSIGTNSNSDTTNAGKTTPADAEAGAEADAATSAHGDANGGSPKGSLTSTTVDTSLETTSDLNGVAGNSSVPTASSTSGSTGPSAETLNGSGSDMSVVFAIIGAAIGVIAVAVIFLTLVRRSNAAHDEDEDDMANTMRGFSKGPVAQGPQSTTGAAVYSSYNGSQQRPPGMSATNGVEIGLDTSKGVPMNAVSYYNQQPLHNSAAPSPRVAGRAIPSQPVGITPGTGMTRPYGGGQNFGTTSGFGASALASPGVGGSNQVPSTPVQHHPPGGVAPSPHVRKESLSYLRVWLSF</sequence>
<reference evidence="4" key="2">
    <citation type="submission" date="2015-06" db="UniProtKB">
        <authorList>
            <consortium name="EnsemblProtists"/>
        </authorList>
    </citation>
    <scope>IDENTIFICATION</scope>
    <source>
        <strain evidence="4">Emoy2</strain>
    </source>
</reference>